<reference evidence="1" key="2">
    <citation type="submission" date="2021-04" db="EMBL/GenBank/DDBJ databases">
        <authorList>
            <person name="Gilroy R."/>
        </authorList>
    </citation>
    <scope>NUCLEOTIDE SEQUENCE</scope>
    <source>
        <strain evidence="1">CHK193-4272</strain>
    </source>
</reference>
<dbReference type="Proteomes" id="UP000886808">
    <property type="component" value="Unassembled WGS sequence"/>
</dbReference>
<organism evidence="1 2">
    <name type="scientific">Candidatus Butyricicoccus avistercoris</name>
    <dbReference type="NCBI Taxonomy" id="2838518"/>
    <lineage>
        <taxon>Bacteria</taxon>
        <taxon>Bacillati</taxon>
        <taxon>Bacillota</taxon>
        <taxon>Clostridia</taxon>
        <taxon>Eubacteriales</taxon>
        <taxon>Butyricicoccaceae</taxon>
        <taxon>Butyricicoccus</taxon>
    </lineage>
</organism>
<gene>
    <name evidence="1" type="ORF">H9746_00880</name>
</gene>
<comment type="caution">
    <text evidence="1">The sequence shown here is derived from an EMBL/GenBank/DDBJ whole genome shotgun (WGS) entry which is preliminary data.</text>
</comment>
<reference evidence="1" key="1">
    <citation type="journal article" date="2021" name="PeerJ">
        <title>Extensive microbial diversity within the chicken gut microbiome revealed by metagenomics and culture.</title>
        <authorList>
            <person name="Gilroy R."/>
            <person name="Ravi A."/>
            <person name="Getino M."/>
            <person name="Pursley I."/>
            <person name="Horton D.L."/>
            <person name="Alikhan N.F."/>
            <person name="Baker D."/>
            <person name="Gharbi K."/>
            <person name="Hall N."/>
            <person name="Watson M."/>
            <person name="Adriaenssens E.M."/>
            <person name="Foster-Nyarko E."/>
            <person name="Jarju S."/>
            <person name="Secka A."/>
            <person name="Antonio M."/>
            <person name="Oren A."/>
            <person name="Chaudhuri R.R."/>
            <person name="La Ragione R."/>
            <person name="Hildebrand F."/>
            <person name="Pallen M.J."/>
        </authorList>
    </citation>
    <scope>NUCLEOTIDE SEQUENCE</scope>
    <source>
        <strain evidence="1">CHK193-4272</strain>
    </source>
</reference>
<evidence type="ECO:0000313" key="2">
    <source>
        <dbReference type="Proteomes" id="UP000886808"/>
    </source>
</evidence>
<dbReference type="EMBL" id="DXIE01000007">
    <property type="protein sequence ID" value="HIV61397.1"/>
    <property type="molecule type" value="Genomic_DNA"/>
</dbReference>
<accession>A0A9D1PG71</accession>
<evidence type="ECO:0000313" key="1">
    <source>
        <dbReference type="EMBL" id="HIV61397.1"/>
    </source>
</evidence>
<protein>
    <submittedName>
        <fullName evidence="1">Uncharacterized protein</fullName>
    </submittedName>
</protein>
<name>A0A9D1PG71_9FIRM</name>
<dbReference type="AlphaFoldDB" id="A0A9D1PG71"/>
<sequence>MYKVTGKIKYGAVWDNGKCLATFNKGVAKIKDAKTVEKLKSLGYSAEEIADDESKKE</sequence>
<proteinExistence type="predicted"/>